<dbReference type="Gene3D" id="2.30.40.10">
    <property type="entry name" value="Urease, subunit C, domain 1"/>
    <property type="match status" value="1"/>
</dbReference>
<dbReference type="Gene3D" id="3.20.20.140">
    <property type="entry name" value="Metal-dependent hydrolases"/>
    <property type="match status" value="1"/>
</dbReference>
<organism evidence="1 2">
    <name type="scientific">Vibrio scophthalmi</name>
    <dbReference type="NCBI Taxonomy" id="45658"/>
    <lineage>
        <taxon>Bacteria</taxon>
        <taxon>Pseudomonadati</taxon>
        <taxon>Pseudomonadota</taxon>
        <taxon>Gammaproteobacteria</taxon>
        <taxon>Vibrionales</taxon>
        <taxon>Vibrionaceae</taxon>
        <taxon>Vibrio</taxon>
    </lineage>
</organism>
<dbReference type="Proteomes" id="UP000092528">
    <property type="component" value="Chromosome 1"/>
</dbReference>
<dbReference type="PROSITE" id="PS51257">
    <property type="entry name" value="PROKAR_LIPOPROTEIN"/>
    <property type="match status" value="1"/>
</dbReference>
<proteinExistence type="predicted"/>
<dbReference type="InterPro" id="IPR011059">
    <property type="entry name" value="Metal-dep_hydrolase_composite"/>
</dbReference>
<reference evidence="1 2" key="1">
    <citation type="submission" date="2016-07" db="EMBL/GenBank/DDBJ databases">
        <title>Genome sequencing of Vibrio scophthalmi strain VS-05, an isolated from Paralichthys olivaceus.</title>
        <authorList>
            <person name="Han H.-J."/>
        </authorList>
    </citation>
    <scope>NUCLEOTIDE SEQUENCE [LARGE SCALE GENOMIC DNA]</scope>
    <source>
        <strain evidence="1 2">VS-05</strain>
    </source>
</reference>
<dbReference type="InterPro" id="IPR032466">
    <property type="entry name" value="Metal_Hydrolase"/>
</dbReference>
<accession>A0A1B1NNR2</accession>
<dbReference type="AlphaFoldDB" id="A0A1B1NNR2"/>
<dbReference type="STRING" id="45658.VSVS12_01524"/>
<dbReference type="SUPFAM" id="SSF51338">
    <property type="entry name" value="Composite domain of metallo-dependent hydrolases"/>
    <property type="match status" value="1"/>
</dbReference>
<dbReference type="PANTHER" id="PTHR22642">
    <property type="entry name" value="IMIDAZOLONEPROPIONASE"/>
    <property type="match status" value="1"/>
</dbReference>
<dbReference type="EMBL" id="CP016414">
    <property type="protein sequence ID" value="ANU36228.1"/>
    <property type="molecule type" value="Genomic_DNA"/>
</dbReference>
<dbReference type="Gene3D" id="3.10.310.70">
    <property type="match status" value="1"/>
</dbReference>
<dbReference type="PATRIC" id="fig|45658.6.peg.1480"/>
<dbReference type="KEGG" id="vsc:VSVS12_01524"/>
<dbReference type="SUPFAM" id="SSF51556">
    <property type="entry name" value="Metallo-dependent hydrolases"/>
    <property type="match status" value="1"/>
</dbReference>
<evidence type="ECO:0000313" key="2">
    <source>
        <dbReference type="Proteomes" id="UP000092528"/>
    </source>
</evidence>
<keyword evidence="2" id="KW-1185">Reference proteome</keyword>
<sequence>MNIQIKLPLLASSIALVVGCSPVETTETTNALDLTSENPVTLFVANELITMAASTPEGANSVVVQDGKILEVGEKSALKAKYQSLDKFSVNEDFADKVITPGFVEPHIHLWMSAMFLGMDFITPADWNFPWGERKGVVGNDAYFARLNELNKELPEGEPLITWGYHNYFHGSEMSRELLNQVSKDRPILVWHRSAHEFFVNDAAIELFGWEQSIWQGEGIGYDQLDWEKGHAFENGMKILAPKVMEYFIESGRFVTGMERTRDYVHSGGITTAVDPGVIATPALYEQMVSILLEDDFPMDYWLIPAGNMTYAMAGTDAAKGKEIAEAQTQQMAGEAQIQWLPKFIKLFSDGAMYSQLMQLKDGYTDGHKGEWLQTPAQLEDSMRPYWNDDYTIIVHANGDLGFEQAIDIVAKLSKEKPREDHRLGFHHLGITDKEDIPRAVELGANFSVNPYYTHILAELYSEDGVGKERAAVMSRGRSFIDAGGHFSLHSDAPMAPAQPLSLVWAAVNRIGLSGETVMGAEERITVDEAMKAITIDAAYTARLEESVGSIEPGKFADFTVLDANPYTVKPETINQINVHATVYRGATANIALSNAGMASDSNTLLVLNQLNQHDHHGHFHAGDVCETSLFLQKVLSEKLN</sequence>
<dbReference type="InterPro" id="IPR013108">
    <property type="entry name" value="Amidohydro_3"/>
</dbReference>
<dbReference type="CDD" id="cd01300">
    <property type="entry name" value="YtcJ_like"/>
    <property type="match status" value="1"/>
</dbReference>
<dbReference type="GeneID" id="96870905"/>
<dbReference type="GO" id="GO:0016810">
    <property type="term" value="F:hydrolase activity, acting on carbon-nitrogen (but not peptide) bonds"/>
    <property type="evidence" value="ECO:0007669"/>
    <property type="project" value="InterPro"/>
</dbReference>
<gene>
    <name evidence="1" type="ORF">VSVS05_01101</name>
</gene>
<dbReference type="PANTHER" id="PTHR22642:SF2">
    <property type="entry name" value="PROTEIN LONG AFTER FAR-RED 3"/>
    <property type="match status" value="1"/>
</dbReference>
<dbReference type="Pfam" id="PF07969">
    <property type="entry name" value="Amidohydro_3"/>
    <property type="match status" value="1"/>
</dbReference>
<dbReference type="InterPro" id="IPR033932">
    <property type="entry name" value="YtcJ-like"/>
</dbReference>
<protein>
    <submittedName>
        <fullName evidence="1">Uncharacterized protein</fullName>
    </submittedName>
</protein>
<evidence type="ECO:0000313" key="1">
    <source>
        <dbReference type="EMBL" id="ANU36228.1"/>
    </source>
</evidence>
<name>A0A1B1NNR2_9VIBR</name>
<dbReference type="RefSeq" id="WP_065430276.1">
    <property type="nucleotide sequence ID" value="NZ_CP016307.1"/>
</dbReference>